<evidence type="ECO:0000313" key="3">
    <source>
        <dbReference type="Proteomes" id="UP000784294"/>
    </source>
</evidence>
<feature type="region of interest" description="Disordered" evidence="1">
    <location>
        <begin position="124"/>
        <end position="149"/>
    </location>
</feature>
<reference evidence="2" key="1">
    <citation type="submission" date="2018-11" db="EMBL/GenBank/DDBJ databases">
        <authorList>
            <consortium name="Pathogen Informatics"/>
        </authorList>
    </citation>
    <scope>NUCLEOTIDE SEQUENCE</scope>
</reference>
<evidence type="ECO:0000256" key="1">
    <source>
        <dbReference type="SAM" id="MobiDB-lite"/>
    </source>
</evidence>
<dbReference type="OrthoDB" id="6279839at2759"/>
<comment type="caution">
    <text evidence="2">The sequence shown here is derived from an EMBL/GenBank/DDBJ whole genome shotgun (WGS) entry which is preliminary data.</text>
</comment>
<sequence>MLFFSDERSAKIPRGCGTIVHRISSPQFVDPTSLCICPCTNRILVADNGAGCVFACQPALSLLGGNRILAGDTGGNGSTCNSTVVSALIGAGSLSPGNQKLAGLTSFGRSATLQPGSNRTISRASLGSVGSTGKTANATSGDRSGTVGGSQLTASEVCQRVTGLCATPKGDIVLAAGSLVHVS</sequence>
<dbReference type="EMBL" id="CAAALY010004238">
    <property type="protein sequence ID" value="VEL08546.1"/>
    <property type="molecule type" value="Genomic_DNA"/>
</dbReference>
<dbReference type="Proteomes" id="UP000784294">
    <property type="component" value="Unassembled WGS sequence"/>
</dbReference>
<gene>
    <name evidence="2" type="ORF">PXEA_LOCUS1986</name>
</gene>
<evidence type="ECO:0000313" key="2">
    <source>
        <dbReference type="EMBL" id="VEL08546.1"/>
    </source>
</evidence>
<accession>A0A3S5FBV5</accession>
<organism evidence="2 3">
    <name type="scientific">Protopolystoma xenopodis</name>
    <dbReference type="NCBI Taxonomy" id="117903"/>
    <lineage>
        <taxon>Eukaryota</taxon>
        <taxon>Metazoa</taxon>
        <taxon>Spiralia</taxon>
        <taxon>Lophotrochozoa</taxon>
        <taxon>Platyhelminthes</taxon>
        <taxon>Monogenea</taxon>
        <taxon>Polyopisthocotylea</taxon>
        <taxon>Polystomatidea</taxon>
        <taxon>Polystomatidae</taxon>
        <taxon>Protopolystoma</taxon>
    </lineage>
</organism>
<proteinExistence type="predicted"/>
<name>A0A3S5FBV5_9PLAT</name>
<protein>
    <submittedName>
        <fullName evidence="2">Uncharacterized protein</fullName>
    </submittedName>
</protein>
<keyword evidence="3" id="KW-1185">Reference proteome</keyword>
<dbReference type="AlphaFoldDB" id="A0A3S5FBV5"/>